<dbReference type="InterPro" id="IPR041588">
    <property type="entry name" value="Integrase_H2C2"/>
</dbReference>
<dbReference type="Proteomes" id="UP000717328">
    <property type="component" value="Unassembled WGS sequence"/>
</dbReference>
<feature type="non-terminal residue" evidence="3">
    <location>
        <position position="336"/>
    </location>
</feature>
<protein>
    <recommendedName>
        <fullName evidence="2">Integrase catalytic domain-containing protein</fullName>
    </recommendedName>
</protein>
<evidence type="ECO:0000259" key="2">
    <source>
        <dbReference type="PROSITE" id="PS50994"/>
    </source>
</evidence>
<dbReference type="OrthoDB" id="446925at2759"/>
<dbReference type="AlphaFoldDB" id="A0A9P7FLX6"/>
<dbReference type="Gene3D" id="3.30.420.10">
    <property type="entry name" value="Ribonuclease H-like superfamily/Ribonuclease H"/>
    <property type="match status" value="1"/>
</dbReference>
<dbReference type="GO" id="GO:0003723">
    <property type="term" value="F:RNA binding"/>
    <property type="evidence" value="ECO:0007669"/>
    <property type="project" value="UniProtKB-KW"/>
</dbReference>
<dbReference type="PANTHER" id="PTHR37984:SF5">
    <property type="entry name" value="PROTEIN NYNRIN-LIKE"/>
    <property type="match status" value="1"/>
</dbReference>
<dbReference type="EMBL" id="JABCKI010006603">
    <property type="protein sequence ID" value="KAG5634148.1"/>
    <property type="molecule type" value="Genomic_DNA"/>
</dbReference>
<gene>
    <name evidence="3" type="ORF">H0H81_003157</name>
</gene>
<dbReference type="PROSITE" id="PS50994">
    <property type="entry name" value="INTEGRASE"/>
    <property type="match status" value="1"/>
</dbReference>
<dbReference type="PANTHER" id="PTHR37984">
    <property type="entry name" value="PROTEIN CBG26694"/>
    <property type="match status" value="1"/>
</dbReference>
<evidence type="ECO:0000256" key="1">
    <source>
        <dbReference type="ARBA" id="ARBA00022884"/>
    </source>
</evidence>
<dbReference type="GO" id="GO:0015074">
    <property type="term" value="P:DNA integration"/>
    <property type="evidence" value="ECO:0007669"/>
    <property type="project" value="InterPro"/>
</dbReference>
<dbReference type="InterPro" id="IPR050951">
    <property type="entry name" value="Retrovirus_Pol_polyprotein"/>
</dbReference>
<reference evidence="3" key="1">
    <citation type="submission" date="2021-02" db="EMBL/GenBank/DDBJ databases">
        <authorList>
            <person name="Nieuwenhuis M."/>
            <person name="Van De Peppel L.J.J."/>
        </authorList>
    </citation>
    <scope>NUCLEOTIDE SEQUENCE</scope>
    <source>
        <strain evidence="3">D49</strain>
    </source>
</reference>
<organism evidence="3 4">
    <name type="scientific">Sphagnurus paluster</name>
    <dbReference type="NCBI Taxonomy" id="117069"/>
    <lineage>
        <taxon>Eukaryota</taxon>
        <taxon>Fungi</taxon>
        <taxon>Dikarya</taxon>
        <taxon>Basidiomycota</taxon>
        <taxon>Agaricomycotina</taxon>
        <taxon>Agaricomycetes</taxon>
        <taxon>Agaricomycetidae</taxon>
        <taxon>Agaricales</taxon>
        <taxon>Tricholomatineae</taxon>
        <taxon>Lyophyllaceae</taxon>
        <taxon>Sphagnurus</taxon>
    </lineage>
</organism>
<keyword evidence="1" id="KW-0694">RNA-binding</keyword>
<dbReference type="Pfam" id="PF17921">
    <property type="entry name" value="Integrase_H2C2"/>
    <property type="match status" value="1"/>
</dbReference>
<proteinExistence type="predicted"/>
<sequence>MEDKELATFVRFATGFFLDGTRLWRRRRDGAHQLFARPESRIAILKAVHDDLGHRGFYATRAALTDRFWWPQVRADVVWYVRTCHYCQIQQATKVLVPPTVAMPAPLFSKVYMDTMHMPASGGYHYIVQGRCSLTHWPEWRPLRTETGHTLGEFIRQELLCRWGALREIVTDNGTPFLAALKYLAETYGIRHIRISGYNSRANGLVERAHLDARQAMFKAANGDESKWSRSAYSVFWSERVTTKRRLGCSPYFAATGTPPLLPLDITEATYLQPPPDSILSTTDLIARRAIALQKRSTDLARLHSAVYTARLKAARRFELEHARTIHDFNFEHGDL</sequence>
<keyword evidence="4" id="KW-1185">Reference proteome</keyword>
<feature type="domain" description="Integrase catalytic" evidence="2">
    <location>
        <begin position="102"/>
        <end position="268"/>
    </location>
</feature>
<dbReference type="InterPro" id="IPR036397">
    <property type="entry name" value="RNaseH_sf"/>
</dbReference>
<evidence type="ECO:0000313" key="3">
    <source>
        <dbReference type="EMBL" id="KAG5634148.1"/>
    </source>
</evidence>
<comment type="caution">
    <text evidence="3">The sequence shown here is derived from an EMBL/GenBank/DDBJ whole genome shotgun (WGS) entry which is preliminary data.</text>
</comment>
<dbReference type="GO" id="GO:0005634">
    <property type="term" value="C:nucleus"/>
    <property type="evidence" value="ECO:0007669"/>
    <property type="project" value="UniProtKB-ARBA"/>
</dbReference>
<name>A0A9P7FLX6_9AGAR</name>
<dbReference type="Gene3D" id="1.10.340.70">
    <property type="match status" value="1"/>
</dbReference>
<dbReference type="SUPFAM" id="SSF53098">
    <property type="entry name" value="Ribonuclease H-like"/>
    <property type="match status" value="1"/>
</dbReference>
<accession>A0A9P7FLX6</accession>
<evidence type="ECO:0000313" key="4">
    <source>
        <dbReference type="Proteomes" id="UP000717328"/>
    </source>
</evidence>
<reference evidence="3" key="2">
    <citation type="submission" date="2021-10" db="EMBL/GenBank/DDBJ databases">
        <title>Phylogenomics reveals ancestral predisposition of the termite-cultivated fungus Termitomyces towards a domesticated lifestyle.</title>
        <authorList>
            <person name="Auxier B."/>
            <person name="Grum-Grzhimaylo A."/>
            <person name="Cardenas M.E."/>
            <person name="Lodge J.D."/>
            <person name="Laessoe T."/>
            <person name="Pedersen O."/>
            <person name="Smith M.E."/>
            <person name="Kuyper T.W."/>
            <person name="Franco-Molano E.A."/>
            <person name="Baroni T.J."/>
            <person name="Aanen D.K."/>
        </authorList>
    </citation>
    <scope>NUCLEOTIDE SEQUENCE</scope>
    <source>
        <strain evidence="3">D49</strain>
    </source>
</reference>
<dbReference type="InterPro" id="IPR012337">
    <property type="entry name" value="RNaseH-like_sf"/>
</dbReference>
<dbReference type="InterPro" id="IPR001584">
    <property type="entry name" value="Integrase_cat-core"/>
</dbReference>